<dbReference type="RefSeq" id="WP_377573035.1">
    <property type="nucleotide sequence ID" value="NZ_JBHTMP010000035.1"/>
</dbReference>
<feature type="compositionally biased region" description="Basic and acidic residues" evidence="1">
    <location>
        <begin position="198"/>
        <end position="228"/>
    </location>
</feature>
<feature type="transmembrane region" description="Helical" evidence="2">
    <location>
        <begin position="46"/>
        <end position="68"/>
    </location>
</feature>
<feature type="region of interest" description="Disordered" evidence="1">
    <location>
        <begin position="198"/>
        <end position="302"/>
    </location>
</feature>
<evidence type="ECO:0008006" key="5">
    <source>
        <dbReference type="Google" id="ProtNLM"/>
    </source>
</evidence>
<comment type="caution">
    <text evidence="3">The sequence shown here is derived from an EMBL/GenBank/DDBJ whole genome shotgun (WGS) entry which is preliminary data.</text>
</comment>
<feature type="compositionally biased region" description="Basic and acidic residues" evidence="1">
    <location>
        <begin position="1"/>
        <end position="14"/>
    </location>
</feature>
<organism evidence="3 4">
    <name type="scientific">Micromonospora sonneratiae</name>
    <dbReference type="NCBI Taxonomy" id="1184706"/>
    <lineage>
        <taxon>Bacteria</taxon>
        <taxon>Bacillati</taxon>
        <taxon>Actinomycetota</taxon>
        <taxon>Actinomycetes</taxon>
        <taxon>Micromonosporales</taxon>
        <taxon>Micromonosporaceae</taxon>
        <taxon>Micromonospora</taxon>
    </lineage>
</organism>
<keyword evidence="2" id="KW-0812">Transmembrane</keyword>
<sequence>MSNDHPVPRPDARSDGAVVIEWGNGTPSSPGRTPRLLTGFLQDRRLAPVVAGLGAVAVFASLVGEWTITTLPDRDSTRVQPTVDVTAGVSEIGSFGIGYLVGVLGLVSVLSLVLFGSSPTVRHNARVVGLAVSVGLLAILTAATYALDADVEQRLTLAPGDRLSVVYGRGLVMAFVGTAALGLALYLVGLTARLPYDRDPHPDDQDHADSEAGDDGHRAGDEGGDRGDGGGWPWQRRRSAEPDVVAEVQAATPDDLTVSPAVPFASWPRRADQRADPRRDERPGQRRDDDRSGPRRDDRSGH</sequence>
<feature type="transmembrane region" description="Helical" evidence="2">
    <location>
        <begin position="92"/>
        <end position="115"/>
    </location>
</feature>
<feature type="transmembrane region" description="Helical" evidence="2">
    <location>
        <begin position="127"/>
        <end position="147"/>
    </location>
</feature>
<feature type="region of interest" description="Disordered" evidence="1">
    <location>
        <begin position="1"/>
        <end position="33"/>
    </location>
</feature>
<feature type="transmembrane region" description="Helical" evidence="2">
    <location>
        <begin position="167"/>
        <end position="188"/>
    </location>
</feature>
<keyword evidence="2" id="KW-0472">Membrane</keyword>
<evidence type="ECO:0000313" key="3">
    <source>
        <dbReference type="EMBL" id="MFD1323681.1"/>
    </source>
</evidence>
<evidence type="ECO:0000313" key="4">
    <source>
        <dbReference type="Proteomes" id="UP001597260"/>
    </source>
</evidence>
<evidence type="ECO:0000256" key="1">
    <source>
        <dbReference type="SAM" id="MobiDB-lite"/>
    </source>
</evidence>
<proteinExistence type="predicted"/>
<keyword evidence="2" id="KW-1133">Transmembrane helix</keyword>
<accession>A0ABW3YJ56</accession>
<reference evidence="4" key="1">
    <citation type="journal article" date="2019" name="Int. J. Syst. Evol. Microbiol.">
        <title>The Global Catalogue of Microorganisms (GCM) 10K type strain sequencing project: providing services to taxonomists for standard genome sequencing and annotation.</title>
        <authorList>
            <consortium name="The Broad Institute Genomics Platform"/>
            <consortium name="The Broad Institute Genome Sequencing Center for Infectious Disease"/>
            <person name="Wu L."/>
            <person name="Ma J."/>
        </authorList>
    </citation>
    <scope>NUCLEOTIDE SEQUENCE [LARGE SCALE GENOMIC DNA]</scope>
    <source>
        <strain evidence="4">JCM 31037</strain>
    </source>
</reference>
<keyword evidence="4" id="KW-1185">Reference proteome</keyword>
<protein>
    <recommendedName>
        <fullName evidence="5">Tryptophan-associated transmembrane protein (Trp_oprn_chp)</fullName>
    </recommendedName>
</protein>
<dbReference type="Proteomes" id="UP001597260">
    <property type="component" value="Unassembled WGS sequence"/>
</dbReference>
<gene>
    <name evidence="3" type="ORF">ACFQ4H_21575</name>
</gene>
<dbReference type="EMBL" id="JBHTMP010000035">
    <property type="protein sequence ID" value="MFD1323681.1"/>
    <property type="molecule type" value="Genomic_DNA"/>
</dbReference>
<evidence type="ECO:0000256" key="2">
    <source>
        <dbReference type="SAM" id="Phobius"/>
    </source>
</evidence>
<name>A0ABW3YJ56_9ACTN</name>
<feature type="compositionally biased region" description="Basic and acidic residues" evidence="1">
    <location>
        <begin position="269"/>
        <end position="302"/>
    </location>
</feature>